<evidence type="ECO:0000256" key="7">
    <source>
        <dbReference type="ARBA" id="ARBA00023018"/>
    </source>
</evidence>
<dbReference type="PRINTS" id="PR00253">
    <property type="entry name" value="GABAARECEPTR"/>
</dbReference>
<organism evidence="26 27">
    <name type="scientific">Fundulus heteroclitus</name>
    <name type="common">Killifish</name>
    <name type="synonym">Mummichog</name>
    <dbReference type="NCBI Taxonomy" id="8078"/>
    <lineage>
        <taxon>Eukaryota</taxon>
        <taxon>Metazoa</taxon>
        <taxon>Chordata</taxon>
        <taxon>Craniata</taxon>
        <taxon>Vertebrata</taxon>
        <taxon>Euteleostomi</taxon>
        <taxon>Actinopterygii</taxon>
        <taxon>Neopterygii</taxon>
        <taxon>Teleostei</taxon>
        <taxon>Neoteleostei</taxon>
        <taxon>Acanthomorphata</taxon>
        <taxon>Ovalentaria</taxon>
        <taxon>Atherinomorphae</taxon>
        <taxon>Cyprinodontiformes</taxon>
        <taxon>Fundulidae</taxon>
        <taxon>Fundulus</taxon>
    </lineage>
</organism>
<evidence type="ECO:0000259" key="24">
    <source>
        <dbReference type="Pfam" id="PF02931"/>
    </source>
</evidence>
<keyword evidence="17" id="KW-1071">Ligand-gated ion channel</keyword>
<evidence type="ECO:0000256" key="14">
    <source>
        <dbReference type="ARBA" id="ARBA00023214"/>
    </source>
</evidence>
<evidence type="ECO:0000256" key="10">
    <source>
        <dbReference type="ARBA" id="ARBA00023157"/>
    </source>
</evidence>
<reference evidence="26" key="2">
    <citation type="submission" date="2025-09" db="UniProtKB">
        <authorList>
            <consortium name="Ensembl"/>
        </authorList>
    </citation>
    <scope>IDENTIFICATION</scope>
</reference>
<dbReference type="InterPro" id="IPR018000">
    <property type="entry name" value="Neurotransmitter_ion_chnl_CS"/>
</dbReference>
<accession>A0A3Q2PSC6</accession>
<feature type="region of interest" description="Disordered" evidence="23">
    <location>
        <begin position="335"/>
        <end position="373"/>
    </location>
</feature>
<dbReference type="GO" id="GO:0005254">
    <property type="term" value="F:chloride channel activity"/>
    <property type="evidence" value="ECO:0007669"/>
    <property type="project" value="UniProtKB-KW"/>
</dbReference>
<dbReference type="SUPFAM" id="SSF63712">
    <property type="entry name" value="Nicotinic receptor ligand binding domain-like"/>
    <property type="match status" value="1"/>
</dbReference>
<keyword evidence="9 22" id="KW-0472">Membrane</keyword>
<keyword evidence="27" id="KW-1185">Reference proteome</keyword>
<keyword evidence="8 22" id="KW-0406">Ion transport</keyword>
<evidence type="ECO:0000256" key="16">
    <source>
        <dbReference type="ARBA" id="ARBA00023273"/>
    </source>
</evidence>
<keyword evidence="16" id="KW-0966">Cell projection</keyword>
<dbReference type="InterPro" id="IPR006029">
    <property type="entry name" value="Neurotrans-gated_channel_TM"/>
</dbReference>
<reference evidence="26" key="1">
    <citation type="submission" date="2025-08" db="UniProtKB">
        <authorList>
            <consortium name="Ensembl"/>
        </authorList>
    </citation>
    <scope>IDENTIFICATION</scope>
</reference>
<dbReference type="PRINTS" id="PR01673">
    <property type="entry name" value="GLYRALPHA"/>
</dbReference>
<feature type="transmembrane region" description="Helical" evidence="22">
    <location>
        <begin position="236"/>
        <end position="258"/>
    </location>
</feature>
<keyword evidence="4 22" id="KW-0812">Transmembrane</keyword>
<evidence type="ECO:0000256" key="3">
    <source>
        <dbReference type="ARBA" id="ARBA00022475"/>
    </source>
</evidence>
<evidence type="ECO:0000313" key="26">
    <source>
        <dbReference type="Ensembl" id="ENSFHEP00000015847.1"/>
    </source>
</evidence>
<keyword evidence="15" id="KW-0628">Postsynaptic cell membrane</keyword>
<feature type="compositionally biased region" description="Low complexity" evidence="23">
    <location>
        <begin position="351"/>
        <end position="361"/>
    </location>
</feature>
<dbReference type="GeneTree" id="ENSGT00940000158368"/>
<dbReference type="InterPro" id="IPR036719">
    <property type="entry name" value="Neuro-gated_channel_TM_sf"/>
</dbReference>
<dbReference type="GO" id="GO:0016594">
    <property type="term" value="F:glycine binding"/>
    <property type="evidence" value="ECO:0007669"/>
    <property type="project" value="InterPro"/>
</dbReference>
<comment type="caution">
    <text evidence="22">Lacks conserved residue(s) required for the propagation of feature annotation.</text>
</comment>
<keyword evidence="12" id="KW-0869">Chloride channel</keyword>
<feature type="domain" description="Neurotransmitter-gated ion-channel transmembrane" evidence="25">
    <location>
        <begin position="241"/>
        <end position="326"/>
    </location>
</feature>
<keyword evidence="2 22" id="KW-0813">Transport</keyword>
<evidence type="ECO:0000256" key="19">
    <source>
        <dbReference type="ARBA" id="ARBA00024167"/>
    </source>
</evidence>
<dbReference type="InterPro" id="IPR038050">
    <property type="entry name" value="Neuro_actylchol_rec"/>
</dbReference>
<dbReference type="InterPro" id="IPR006028">
    <property type="entry name" value="GABAA/Glycine_rcpt"/>
</dbReference>
<evidence type="ECO:0000256" key="12">
    <source>
        <dbReference type="ARBA" id="ARBA00023173"/>
    </source>
</evidence>
<name>A0A3Q2PSC6_FUNHE</name>
<evidence type="ECO:0000256" key="21">
    <source>
        <dbReference type="PIRSR" id="PIRSR608127-51"/>
    </source>
</evidence>
<dbReference type="GO" id="GO:0042995">
    <property type="term" value="C:cell projection"/>
    <property type="evidence" value="ECO:0007669"/>
    <property type="project" value="UniProtKB-SubCell"/>
</dbReference>
<keyword evidence="3" id="KW-1003">Cell membrane</keyword>
<dbReference type="Gene3D" id="1.20.58.390">
    <property type="entry name" value="Neurotransmitter-gated ion-channel transmembrane domain"/>
    <property type="match status" value="1"/>
</dbReference>
<evidence type="ECO:0000256" key="6">
    <source>
        <dbReference type="ARBA" id="ARBA00022989"/>
    </source>
</evidence>
<evidence type="ECO:0000256" key="13">
    <source>
        <dbReference type="ARBA" id="ARBA00023180"/>
    </source>
</evidence>
<dbReference type="Ensembl" id="ENSFHET00000033367.1">
    <property type="protein sequence ID" value="ENSFHEP00000015847.1"/>
    <property type="gene ID" value="ENSFHEG00000017612.1"/>
</dbReference>
<evidence type="ECO:0000256" key="20">
    <source>
        <dbReference type="ARBA" id="ARBA00034104"/>
    </source>
</evidence>
<dbReference type="Pfam" id="PF02932">
    <property type="entry name" value="Neur_chan_memb"/>
    <property type="match status" value="1"/>
</dbReference>
<dbReference type="AlphaFoldDB" id="A0A3Q2PSC6"/>
<dbReference type="NCBIfam" id="TIGR00860">
    <property type="entry name" value="LIC"/>
    <property type="match status" value="1"/>
</dbReference>
<evidence type="ECO:0000256" key="11">
    <source>
        <dbReference type="ARBA" id="ARBA00023170"/>
    </source>
</evidence>
<dbReference type="FunFam" id="2.70.170.10:FF:000014">
    <property type="entry name" value="Glycine receptor subunit beta"/>
    <property type="match status" value="1"/>
</dbReference>
<dbReference type="InterPro" id="IPR006202">
    <property type="entry name" value="Neur_chan_lig-bd"/>
</dbReference>
<evidence type="ECO:0000256" key="18">
    <source>
        <dbReference type="ARBA" id="ARBA00023303"/>
    </source>
</evidence>
<dbReference type="PRINTS" id="PR00252">
    <property type="entry name" value="NRIONCHANNEL"/>
</dbReference>
<evidence type="ECO:0000256" key="4">
    <source>
        <dbReference type="ARBA" id="ARBA00022692"/>
    </source>
</evidence>
<keyword evidence="6 22" id="KW-1133">Transmembrane helix</keyword>
<dbReference type="PANTHER" id="PTHR18945">
    <property type="entry name" value="NEUROTRANSMITTER GATED ION CHANNEL"/>
    <property type="match status" value="1"/>
</dbReference>
<dbReference type="InterPro" id="IPR006201">
    <property type="entry name" value="Neur_channel"/>
</dbReference>
<evidence type="ECO:0000256" key="17">
    <source>
        <dbReference type="ARBA" id="ARBA00023286"/>
    </source>
</evidence>
<keyword evidence="14" id="KW-0868">Chloride</keyword>
<evidence type="ECO:0000256" key="22">
    <source>
        <dbReference type="RuleBase" id="RU000687"/>
    </source>
</evidence>
<comment type="subcellular location">
    <subcellularLocation>
        <location evidence="1">Cell projection</location>
    </subcellularLocation>
    <subcellularLocation>
        <location evidence="20">Postsynaptic cell membrane</location>
        <topology evidence="20">Multi-pass membrane protein</topology>
    </subcellularLocation>
</comment>
<feature type="compositionally biased region" description="Gly residues" evidence="23">
    <location>
        <begin position="362"/>
        <end position="373"/>
    </location>
</feature>
<dbReference type="Proteomes" id="UP000265000">
    <property type="component" value="Unplaced"/>
</dbReference>
<evidence type="ECO:0000256" key="15">
    <source>
        <dbReference type="ARBA" id="ARBA00023257"/>
    </source>
</evidence>
<keyword evidence="18 22" id="KW-0407">Ion channel</keyword>
<comment type="catalytic activity">
    <reaction evidence="19">
        <text>chloride(in) = chloride(out)</text>
        <dbReference type="Rhea" id="RHEA:29823"/>
        <dbReference type="ChEBI" id="CHEBI:17996"/>
    </reaction>
</comment>
<feature type="site" description="Important for obstruction of the ion pore in the closed conformation" evidence="21">
    <location>
        <position position="275"/>
    </location>
</feature>
<evidence type="ECO:0000256" key="8">
    <source>
        <dbReference type="ARBA" id="ARBA00023065"/>
    </source>
</evidence>
<dbReference type="GO" id="GO:0034707">
    <property type="term" value="C:chloride channel complex"/>
    <property type="evidence" value="ECO:0007669"/>
    <property type="project" value="UniProtKB-KW"/>
</dbReference>
<evidence type="ECO:0000256" key="2">
    <source>
        <dbReference type="ARBA" id="ARBA00022448"/>
    </source>
</evidence>
<dbReference type="InterPro" id="IPR036734">
    <property type="entry name" value="Neur_chan_lig-bd_sf"/>
</dbReference>
<keyword evidence="5" id="KW-0732">Signal</keyword>
<proteinExistence type="inferred from homology"/>
<feature type="transmembrane region" description="Helical" evidence="22">
    <location>
        <begin position="396"/>
        <end position="416"/>
    </location>
</feature>
<dbReference type="FunFam" id="1.20.58.390:FF:000003">
    <property type="entry name" value="Glycine receptor alpha 2 subunit"/>
    <property type="match status" value="1"/>
</dbReference>
<dbReference type="STRING" id="8078.ENSFHEP00000015847"/>
<keyword evidence="11" id="KW-0675">Receptor</keyword>
<keyword evidence="13" id="KW-0325">Glycoprotein</keyword>
<dbReference type="SUPFAM" id="SSF90112">
    <property type="entry name" value="Neurotransmitter-gated ion-channel transmembrane pore"/>
    <property type="match status" value="1"/>
</dbReference>
<dbReference type="PROSITE" id="PS00236">
    <property type="entry name" value="NEUROTR_ION_CHANNEL"/>
    <property type="match status" value="1"/>
</dbReference>
<sequence>PNSQNSEPLFLFEIIIKFRLSRSSEMDGAARTRHAPMSPSDFLDKLMGRTSGYDARIRPNFKGPPVNVSCNIFINSFGSIAETTMDYRVNIFLRQQWNDPRLAYAEYPDDSLDLDPSMLDSIWKPDLFFANEKGAHFHEVTTDNKLLRIFKNGNVLYSIRLTLTLSCPMDLKNFPMDVQTCIMQLESYMKFGSDPDFSCSPLCLQNLLAWRLTPRCVAGKFTCIEVRFHLERQMGYYLIQMYIPSLLIVILSWVSFWINMDAAPARVALGITTVLTMTTQSSGSRTSLPKVSYVKAIDIWMAVCLLFVFSALLEYAAVNFVSRQHKELLRFRRQHRPKTKVGKSSAPRHTAPPSANASQNPPGGGGGGGGGGGKSLEEMRKLFIDRAKKIDTVSRAGFPLAFLFFNIFYWVLYKILRHEDFNKQ</sequence>
<dbReference type="GO" id="GO:0004888">
    <property type="term" value="F:transmembrane signaling receptor activity"/>
    <property type="evidence" value="ECO:0007669"/>
    <property type="project" value="InterPro"/>
</dbReference>
<evidence type="ECO:0000256" key="9">
    <source>
        <dbReference type="ARBA" id="ARBA00023136"/>
    </source>
</evidence>
<keyword evidence="7" id="KW-0770">Synapse</keyword>
<dbReference type="Pfam" id="PF02931">
    <property type="entry name" value="Neur_chan_LBD"/>
    <property type="match status" value="1"/>
</dbReference>
<protein>
    <submittedName>
        <fullName evidence="26">Glycine receptor, alpha 3</fullName>
    </submittedName>
</protein>
<evidence type="ECO:0000256" key="23">
    <source>
        <dbReference type="SAM" id="MobiDB-lite"/>
    </source>
</evidence>
<evidence type="ECO:0000313" key="27">
    <source>
        <dbReference type="Proteomes" id="UP000265000"/>
    </source>
</evidence>
<dbReference type="GO" id="GO:0022824">
    <property type="term" value="F:transmitter-gated monoatomic ion channel activity"/>
    <property type="evidence" value="ECO:0007669"/>
    <property type="project" value="InterPro"/>
</dbReference>
<dbReference type="Gene3D" id="2.70.170.10">
    <property type="entry name" value="Neurotransmitter-gated ion-channel ligand-binding domain"/>
    <property type="match status" value="1"/>
</dbReference>
<feature type="transmembrane region" description="Helical" evidence="22">
    <location>
        <begin position="299"/>
        <end position="322"/>
    </location>
</feature>
<dbReference type="InterPro" id="IPR008127">
    <property type="entry name" value="Glycine_rcpt_A"/>
</dbReference>
<feature type="domain" description="Neurotransmitter-gated ion-channel ligand-binding" evidence="24">
    <location>
        <begin position="44"/>
        <end position="192"/>
    </location>
</feature>
<evidence type="ECO:0000259" key="25">
    <source>
        <dbReference type="Pfam" id="PF02932"/>
    </source>
</evidence>
<comment type="similarity">
    <text evidence="22">Belongs to the ligand-gated ion channel (TC 1.A.9) family.</text>
</comment>
<dbReference type="CDD" id="cd19060">
    <property type="entry name" value="LGIC_TM_GlyR_alpha"/>
    <property type="match status" value="1"/>
</dbReference>
<evidence type="ECO:0000256" key="1">
    <source>
        <dbReference type="ARBA" id="ARBA00004316"/>
    </source>
</evidence>
<keyword evidence="10" id="KW-1015">Disulfide bond</keyword>
<dbReference type="GO" id="GO:0045211">
    <property type="term" value="C:postsynaptic membrane"/>
    <property type="evidence" value="ECO:0007669"/>
    <property type="project" value="UniProtKB-SubCell"/>
</dbReference>
<evidence type="ECO:0000256" key="5">
    <source>
        <dbReference type="ARBA" id="ARBA00022729"/>
    </source>
</evidence>